<keyword evidence="1" id="KW-0812">Transmembrane</keyword>
<sequence>MLKSRIYCSKENQAKKPISCIVFLFVFNVLLFGFVDLSKADTELRLSNLVTDKMVAYYIDDVSGIQYETSIKGMRIADLKMFQRITILGNIELSESVIRRTLLVNGIVWLDQISSKTDKLEKEAQLLAFQNKRGIWTSGYIDMYCSEFNKKKLTNFINSVSAVVKINAKIRGNKNLTKNKNVSMVKNLREENILLKKQLKIKELEAQNVRDSIVNSRKNFYDVFVGSPESWLGTLTEIQILRITLLLTLLKAIVKGLERTINGCKVFWRFLKSREDRYTKDTRYSIKY</sequence>
<evidence type="ECO:0000256" key="1">
    <source>
        <dbReference type="SAM" id="Phobius"/>
    </source>
</evidence>
<dbReference type="RefSeq" id="WP_188416438.1">
    <property type="nucleotide sequence ID" value="NZ_BMDJ01000011.1"/>
</dbReference>
<reference evidence="3" key="1">
    <citation type="journal article" date="2019" name="Int. J. Syst. Evol. Microbiol.">
        <title>The Global Catalogue of Microorganisms (GCM) 10K type strain sequencing project: providing services to taxonomists for standard genome sequencing and annotation.</title>
        <authorList>
            <consortium name="The Broad Institute Genomics Platform"/>
            <consortium name="The Broad Institute Genome Sequencing Center for Infectious Disease"/>
            <person name="Wu L."/>
            <person name="Ma J."/>
        </authorList>
    </citation>
    <scope>NUCLEOTIDE SEQUENCE [LARGE SCALE GENOMIC DNA]</scope>
    <source>
        <strain evidence="3">CCM 8939</strain>
    </source>
</reference>
<evidence type="ECO:0000313" key="2">
    <source>
        <dbReference type="EMBL" id="GGI28387.1"/>
    </source>
</evidence>
<name>A0ABQ2BNH0_9SPHI</name>
<organism evidence="2 3">
    <name type="scientific">Pedobacter mendelii</name>
    <dbReference type="NCBI Taxonomy" id="1908240"/>
    <lineage>
        <taxon>Bacteria</taxon>
        <taxon>Pseudomonadati</taxon>
        <taxon>Bacteroidota</taxon>
        <taxon>Sphingobacteriia</taxon>
        <taxon>Sphingobacteriales</taxon>
        <taxon>Sphingobacteriaceae</taxon>
        <taxon>Pedobacter</taxon>
    </lineage>
</organism>
<evidence type="ECO:0000313" key="3">
    <source>
        <dbReference type="Proteomes" id="UP000645390"/>
    </source>
</evidence>
<gene>
    <name evidence="2" type="ORF">GCM10008119_32390</name>
</gene>
<dbReference type="Proteomes" id="UP000645390">
    <property type="component" value="Unassembled WGS sequence"/>
</dbReference>
<keyword evidence="1" id="KW-1133">Transmembrane helix</keyword>
<comment type="caution">
    <text evidence="2">The sequence shown here is derived from an EMBL/GenBank/DDBJ whole genome shotgun (WGS) entry which is preliminary data.</text>
</comment>
<feature type="transmembrane region" description="Helical" evidence="1">
    <location>
        <begin position="20"/>
        <end position="38"/>
    </location>
</feature>
<protein>
    <recommendedName>
        <fullName evidence="4">TNase-like domain-containing protein</fullName>
    </recommendedName>
</protein>
<keyword evidence="3" id="KW-1185">Reference proteome</keyword>
<dbReference type="EMBL" id="BMDJ01000011">
    <property type="protein sequence ID" value="GGI28387.1"/>
    <property type="molecule type" value="Genomic_DNA"/>
</dbReference>
<keyword evidence="1" id="KW-0472">Membrane</keyword>
<proteinExistence type="predicted"/>
<evidence type="ECO:0008006" key="4">
    <source>
        <dbReference type="Google" id="ProtNLM"/>
    </source>
</evidence>
<accession>A0ABQ2BNH0</accession>